<evidence type="ECO:0000313" key="2">
    <source>
        <dbReference type="Proteomes" id="UP000887563"/>
    </source>
</evidence>
<accession>A0A914P240</accession>
<evidence type="ECO:0000256" key="1">
    <source>
        <dbReference type="SAM" id="MobiDB-lite"/>
    </source>
</evidence>
<proteinExistence type="predicted"/>
<keyword evidence="2" id="KW-1185">Reference proteome</keyword>
<name>A0A914P240_MELIC</name>
<dbReference type="AlphaFoldDB" id="A0A914P240"/>
<organism evidence="2 3">
    <name type="scientific">Meloidogyne incognita</name>
    <name type="common">Southern root-knot nematode worm</name>
    <name type="synonym">Oxyuris incognita</name>
    <dbReference type="NCBI Taxonomy" id="6306"/>
    <lineage>
        <taxon>Eukaryota</taxon>
        <taxon>Metazoa</taxon>
        <taxon>Ecdysozoa</taxon>
        <taxon>Nematoda</taxon>
        <taxon>Chromadorea</taxon>
        <taxon>Rhabditida</taxon>
        <taxon>Tylenchina</taxon>
        <taxon>Tylenchomorpha</taxon>
        <taxon>Tylenchoidea</taxon>
        <taxon>Meloidogynidae</taxon>
        <taxon>Meloidogyninae</taxon>
        <taxon>Meloidogyne</taxon>
        <taxon>Meloidogyne incognita group</taxon>
    </lineage>
</organism>
<feature type="compositionally biased region" description="Basic and acidic residues" evidence="1">
    <location>
        <begin position="38"/>
        <end position="64"/>
    </location>
</feature>
<dbReference type="Proteomes" id="UP000887563">
    <property type="component" value="Unplaced"/>
</dbReference>
<feature type="region of interest" description="Disordered" evidence="1">
    <location>
        <begin position="38"/>
        <end position="102"/>
    </location>
</feature>
<sequence>KTHPEYLKNALEVDDQGKPVPIPAPVITDEMLEVVKDRHGYEQDKVRESEANERKDKELKESKEKLKHARKIDKHGDPIPLDSQSAEEEEVAEEESLRKEEEGWEWNKQEKVYFRFGFLRRNYSNRGDI</sequence>
<evidence type="ECO:0000313" key="3">
    <source>
        <dbReference type="WBParaSite" id="Minc3s10831g44397"/>
    </source>
</evidence>
<reference evidence="3" key="1">
    <citation type="submission" date="2022-11" db="UniProtKB">
        <authorList>
            <consortium name="WormBaseParasite"/>
        </authorList>
    </citation>
    <scope>IDENTIFICATION</scope>
</reference>
<protein>
    <submittedName>
        <fullName evidence="3">Uncharacterized protein</fullName>
    </submittedName>
</protein>
<feature type="region of interest" description="Disordered" evidence="1">
    <location>
        <begin position="1"/>
        <end position="22"/>
    </location>
</feature>
<dbReference type="WBParaSite" id="Minc3s10831g44397">
    <property type="protein sequence ID" value="Minc3s10831g44397"/>
    <property type="gene ID" value="Minc3s10831g44397"/>
</dbReference>
<feature type="compositionally biased region" description="Acidic residues" evidence="1">
    <location>
        <begin position="85"/>
        <end position="94"/>
    </location>
</feature>